<dbReference type="FunFam" id="3.30.40.10:FF:000230">
    <property type="entry name" value="RBR-type E3 ubiquitin transferase"/>
    <property type="match status" value="1"/>
</dbReference>
<dbReference type="Pfam" id="PF23598">
    <property type="entry name" value="LRR_14"/>
    <property type="match status" value="1"/>
</dbReference>
<keyword evidence="4" id="KW-0547">Nucleotide-binding</keyword>
<dbReference type="KEGG" id="qlo:115992342"/>
<gene>
    <name evidence="11" type="primary">LOC115992342</name>
</gene>
<dbReference type="SUPFAM" id="SSF52540">
    <property type="entry name" value="P-loop containing nucleoside triphosphate hydrolases"/>
    <property type="match status" value="1"/>
</dbReference>
<reference evidence="11 12" key="1">
    <citation type="journal article" date="2016" name="G3 (Bethesda)">
        <title>First Draft Assembly and Annotation of the Genome of a California Endemic Oak Quercus lobata Nee (Fagaceae).</title>
        <authorList>
            <person name="Sork V.L."/>
            <person name="Fitz-Gibbon S.T."/>
            <person name="Puiu D."/>
            <person name="Crepeau M."/>
            <person name="Gugger P.F."/>
            <person name="Sherman R."/>
            <person name="Stevens K."/>
            <person name="Langley C.H."/>
            <person name="Pellegrini M."/>
            <person name="Salzberg S.L."/>
        </authorList>
    </citation>
    <scope>NUCLEOTIDE SEQUENCE [LARGE SCALE GENOMIC DNA]</scope>
    <source>
        <strain evidence="11 12">cv. SW786</strain>
    </source>
</reference>
<dbReference type="InterPro" id="IPR002182">
    <property type="entry name" value="NB-ARC"/>
</dbReference>
<dbReference type="GO" id="GO:0051707">
    <property type="term" value="P:response to other organism"/>
    <property type="evidence" value="ECO:0007669"/>
    <property type="project" value="UniProtKB-ARBA"/>
</dbReference>
<dbReference type="PANTHER" id="PTHR36766">
    <property type="entry name" value="PLANT BROAD-SPECTRUM MILDEW RESISTANCE PROTEIN RPW8"/>
    <property type="match status" value="1"/>
</dbReference>
<dbReference type="SUPFAM" id="SSF52058">
    <property type="entry name" value="L domain-like"/>
    <property type="match status" value="1"/>
</dbReference>
<evidence type="ECO:0000256" key="1">
    <source>
        <dbReference type="ARBA" id="ARBA00022614"/>
    </source>
</evidence>
<dbReference type="RefSeq" id="XP_030972384.1">
    <property type="nucleotide sequence ID" value="XM_031116524.1"/>
</dbReference>
<dbReference type="InParanoid" id="A0A7N2LU51"/>
<dbReference type="RefSeq" id="XP_030972377.1">
    <property type="nucleotide sequence ID" value="XM_031116517.1"/>
</dbReference>
<dbReference type="RefSeq" id="XP_030972375.1">
    <property type="nucleotide sequence ID" value="XM_031116515.1"/>
</dbReference>
<dbReference type="Gene3D" id="3.40.50.300">
    <property type="entry name" value="P-loop containing nucleotide triphosphate hydrolases"/>
    <property type="match status" value="1"/>
</dbReference>
<dbReference type="SUPFAM" id="SSF57850">
    <property type="entry name" value="RING/U-box"/>
    <property type="match status" value="1"/>
</dbReference>
<dbReference type="EnsemblPlants" id="QL05p087547:mrna">
    <property type="protein sequence ID" value="QL05p087547:mrna"/>
    <property type="gene ID" value="QL05p087547"/>
</dbReference>
<dbReference type="Gramene" id="QL05p087547:mrna">
    <property type="protein sequence ID" value="QL05p087547:mrna"/>
    <property type="gene ID" value="QL05p087547"/>
</dbReference>
<dbReference type="InterPro" id="IPR027417">
    <property type="entry name" value="P-loop_NTPase"/>
</dbReference>
<dbReference type="GO" id="GO:0043531">
    <property type="term" value="F:ADP binding"/>
    <property type="evidence" value="ECO:0007669"/>
    <property type="project" value="InterPro"/>
</dbReference>
<keyword evidence="1" id="KW-0433">Leucine-rich repeat</keyword>
<evidence type="ECO:0000256" key="2">
    <source>
        <dbReference type="ARBA" id="ARBA00022723"/>
    </source>
</evidence>
<dbReference type="PANTHER" id="PTHR36766:SF45">
    <property type="entry name" value="NB-ARC DOMAIN-CONTAINING PROTEIN"/>
    <property type="match status" value="1"/>
</dbReference>
<dbReference type="RefSeq" id="XP_030972382.1">
    <property type="nucleotide sequence ID" value="XM_031116522.1"/>
</dbReference>
<evidence type="ECO:0000313" key="12">
    <source>
        <dbReference type="Proteomes" id="UP000594261"/>
    </source>
</evidence>
<dbReference type="Pfam" id="PF23559">
    <property type="entry name" value="WHD_DRP"/>
    <property type="match status" value="1"/>
</dbReference>
<dbReference type="Pfam" id="PF25019">
    <property type="entry name" value="LRR_R13L1-DRL21"/>
    <property type="match status" value="1"/>
</dbReference>
<dbReference type="RefSeq" id="XP_030972376.1">
    <property type="nucleotide sequence ID" value="XM_031116516.1"/>
</dbReference>
<protein>
    <recommendedName>
        <fullName evidence="10">RING-type domain-containing protein</fullName>
    </recommendedName>
</protein>
<dbReference type="RefSeq" id="XP_030972367.1">
    <property type="nucleotide sequence ID" value="XM_031116507.1"/>
</dbReference>
<dbReference type="RefSeq" id="XP_030972363.1">
    <property type="nucleotide sequence ID" value="XM_031116503.1"/>
</dbReference>
<dbReference type="Gene3D" id="3.80.10.10">
    <property type="entry name" value="Ribonuclease Inhibitor"/>
    <property type="match status" value="3"/>
</dbReference>
<dbReference type="PRINTS" id="PR00364">
    <property type="entry name" value="DISEASERSIST"/>
</dbReference>
<evidence type="ECO:0000313" key="11">
    <source>
        <dbReference type="EnsemblPlants" id="QL05p087547:mrna"/>
    </source>
</evidence>
<dbReference type="RefSeq" id="XP_030972378.1">
    <property type="nucleotide sequence ID" value="XM_031116518.1"/>
</dbReference>
<dbReference type="RefSeq" id="XP_030972372.1">
    <property type="nucleotide sequence ID" value="XM_031116512.1"/>
</dbReference>
<dbReference type="RefSeq" id="XP_030972364.1">
    <property type="nucleotide sequence ID" value="XM_031116504.1"/>
</dbReference>
<proteinExistence type="predicted"/>
<evidence type="ECO:0000256" key="8">
    <source>
        <dbReference type="ARBA" id="ARBA00022840"/>
    </source>
</evidence>
<dbReference type="RefSeq" id="XP_030972365.1">
    <property type="nucleotide sequence ID" value="XM_031116505.1"/>
</dbReference>
<dbReference type="GO" id="GO:0005524">
    <property type="term" value="F:ATP binding"/>
    <property type="evidence" value="ECO:0007669"/>
    <property type="project" value="UniProtKB-KW"/>
</dbReference>
<dbReference type="RefSeq" id="XP_030972380.1">
    <property type="nucleotide sequence ID" value="XM_031116520.1"/>
</dbReference>
<dbReference type="InterPro" id="IPR032675">
    <property type="entry name" value="LRR_dom_sf"/>
</dbReference>
<dbReference type="Gene3D" id="1.20.5.4130">
    <property type="match status" value="1"/>
</dbReference>
<dbReference type="InterPro" id="IPR017907">
    <property type="entry name" value="Znf_RING_CS"/>
</dbReference>
<dbReference type="RefSeq" id="XP_030972361.1">
    <property type="nucleotide sequence ID" value="XM_031116501.1"/>
</dbReference>
<dbReference type="RefSeq" id="XP_030972385.1">
    <property type="nucleotide sequence ID" value="XM_031116525.1"/>
</dbReference>
<evidence type="ECO:0000256" key="5">
    <source>
        <dbReference type="ARBA" id="ARBA00022771"/>
    </source>
</evidence>
<dbReference type="Proteomes" id="UP000594261">
    <property type="component" value="Chromosome 5"/>
</dbReference>
<dbReference type="GO" id="GO:0006952">
    <property type="term" value="P:defense response"/>
    <property type="evidence" value="ECO:0007669"/>
    <property type="project" value="UniProtKB-KW"/>
</dbReference>
<evidence type="ECO:0000259" key="10">
    <source>
        <dbReference type="PROSITE" id="PS50089"/>
    </source>
</evidence>
<reference evidence="11" key="2">
    <citation type="submission" date="2021-01" db="UniProtKB">
        <authorList>
            <consortium name="EnsemblPlants"/>
        </authorList>
    </citation>
    <scope>IDENTIFICATION</scope>
</reference>
<evidence type="ECO:0000256" key="4">
    <source>
        <dbReference type="ARBA" id="ARBA00022741"/>
    </source>
</evidence>
<dbReference type="RefSeq" id="XP_030972366.1">
    <property type="nucleotide sequence ID" value="XM_031116506.1"/>
</dbReference>
<dbReference type="InterPro" id="IPR036388">
    <property type="entry name" value="WH-like_DNA-bd_sf"/>
</dbReference>
<keyword evidence="6" id="KW-0611">Plant defense</keyword>
<keyword evidence="8" id="KW-0067">ATP-binding</keyword>
<keyword evidence="3" id="KW-0677">Repeat</keyword>
<keyword evidence="5 9" id="KW-0863">Zinc-finger</keyword>
<dbReference type="FunFam" id="3.40.50.300:FF:001091">
    <property type="entry name" value="Probable disease resistance protein At1g61300"/>
    <property type="match status" value="1"/>
</dbReference>
<dbReference type="RefSeq" id="XP_030972371.1">
    <property type="nucleotide sequence ID" value="XM_031116511.1"/>
</dbReference>
<dbReference type="GO" id="GO:0008270">
    <property type="term" value="F:zinc ion binding"/>
    <property type="evidence" value="ECO:0007669"/>
    <property type="project" value="UniProtKB-KW"/>
</dbReference>
<evidence type="ECO:0000256" key="7">
    <source>
        <dbReference type="ARBA" id="ARBA00022833"/>
    </source>
</evidence>
<dbReference type="PROSITE" id="PS00518">
    <property type="entry name" value="ZF_RING_1"/>
    <property type="match status" value="1"/>
</dbReference>
<dbReference type="RefSeq" id="XP_030972369.1">
    <property type="nucleotide sequence ID" value="XM_031116509.1"/>
</dbReference>
<dbReference type="Pfam" id="PF00931">
    <property type="entry name" value="NB-ARC"/>
    <property type="match status" value="1"/>
</dbReference>
<organism evidence="11 12">
    <name type="scientific">Quercus lobata</name>
    <name type="common">Valley oak</name>
    <dbReference type="NCBI Taxonomy" id="97700"/>
    <lineage>
        <taxon>Eukaryota</taxon>
        <taxon>Viridiplantae</taxon>
        <taxon>Streptophyta</taxon>
        <taxon>Embryophyta</taxon>
        <taxon>Tracheophyta</taxon>
        <taxon>Spermatophyta</taxon>
        <taxon>Magnoliopsida</taxon>
        <taxon>eudicotyledons</taxon>
        <taxon>Gunneridae</taxon>
        <taxon>Pentapetalae</taxon>
        <taxon>rosids</taxon>
        <taxon>fabids</taxon>
        <taxon>Fagales</taxon>
        <taxon>Fagaceae</taxon>
        <taxon>Quercus</taxon>
    </lineage>
</organism>
<name>A0A7N2LU51_QUELO</name>
<dbReference type="Pfam" id="PF18052">
    <property type="entry name" value="Rx_N"/>
    <property type="match status" value="1"/>
</dbReference>
<dbReference type="Gene3D" id="1.10.10.10">
    <property type="entry name" value="Winged helix-like DNA-binding domain superfamily/Winged helix DNA-binding domain"/>
    <property type="match status" value="1"/>
</dbReference>
<keyword evidence="12" id="KW-1185">Reference proteome</keyword>
<dbReference type="GeneID" id="115992342"/>
<dbReference type="InterPro" id="IPR058922">
    <property type="entry name" value="WHD_DRP"/>
</dbReference>
<dbReference type="InterPro" id="IPR001841">
    <property type="entry name" value="Znf_RING"/>
</dbReference>
<dbReference type="InterPro" id="IPR013083">
    <property type="entry name" value="Znf_RING/FYVE/PHD"/>
</dbReference>
<dbReference type="OMA" id="LESICKM"/>
<dbReference type="EMBL" id="LRBV02000005">
    <property type="status" value="NOT_ANNOTATED_CDS"/>
    <property type="molecule type" value="Genomic_DNA"/>
</dbReference>
<accession>A0A7N2LU51</accession>
<dbReference type="FunFam" id="1.10.10.10:FF:000322">
    <property type="entry name" value="Probable disease resistance protein At1g63360"/>
    <property type="match status" value="1"/>
</dbReference>
<dbReference type="InterPro" id="IPR055414">
    <property type="entry name" value="LRR_R13L4/SHOC2-like"/>
</dbReference>
<dbReference type="RefSeq" id="XP_030972368.1">
    <property type="nucleotide sequence ID" value="XM_031116508.1"/>
</dbReference>
<dbReference type="RefSeq" id="XP_030972383.1">
    <property type="nucleotide sequence ID" value="XM_031116523.1"/>
</dbReference>
<dbReference type="Gene3D" id="3.30.40.10">
    <property type="entry name" value="Zinc/RING finger domain, C3HC4 (zinc finger)"/>
    <property type="match status" value="1"/>
</dbReference>
<dbReference type="RefSeq" id="XP_030972373.1">
    <property type="nucleotide sequence ID" value="XM_031116513.1"/>
</dbReference>
<dbReference type="OrthoDB" id="773208at2759"/>
<dbReference type="RefSeq" id="XP_030972370.1">
    <property type="nucleotide sequence ID" value="XM_031116510.1"/>
</dbReference>
<dbReference type="RefSeq" id="XP_030972381.1">
    <property type="nucleotide sequence ID" value="XM_031116521.1"/>
</dbReference>
<dbReference type="RefSeq" id="XP_030972374.1">
    <property type="nucleotide sequence ID" value="XM_031116514.1"/>
</dbReference>
<keyword evidence="7" id="KW-0862">Zinc</keyword>
<dbReference type="RefSeq" id="XP_030972360.1">
    <property type="nucleotide sequence ID" value="XM_031116500.1"/>
</dbReference>
<evidence type="ECO:0000256" key="9">
    <source>
        <dbReference type="PROSITE-ProRule" id="PRU00175"/>
    </source>
</evidence>
<dbReference type="InterPro" id="IPR042197">
    <property type="entry name" value="Apaf_helical"/>
</dbReference>
<dbReference type="PROSITE" id="PS50089">
    <property type="entry name" value="ZF_RING_2"/>
    <property type="match status" value="1"/>
</dbReference>
<dbReference type="RefSeq" id="XP_030972379.1">
    <property type="nucleotide sequence ID" value="XM_031116519.1"/>
</dbReference>
<dbReference type="RefSeq" id="XP_030972362.1">
    <property type="nucleotide sequence ID" value="XM_031116502.1"/>
</dbReference>
<keyword evidence="2" id="KW-0479">Metal-binding</keyword>
<dbReference type="InterPro" id="IPR056789">
    <property type="entry name" value="LRR_R13L1-DRL21"/>
</dbReference>
<dbReference type="Gene3D" id="1.10.8.430">
    <property type="entry name" value="Helical domain of apoptotic protease-activating factors"/>
    <property type="match status" value="1"/>
</dbReference>
<sequence length="1306" mass="148979">MADALLSLATDLLKQLGSITVQQAQQEINLIVGVDEEIENLQCKFKMVQAMLNKFEESRLRDDAVKLWYDKLEDAYYMMDDVLDTWKTAKIKLQIQKEEEEEGEKAAHSNAPAPLEKKMKTVWSFFPSPSCCFRQVDNVSVRHEVGHKIKELNETLDNILKGKQEFGIDLNSQPERVERLEITSIVDVSKIVGRNEYRDDPLNKLLGVGSQQENNPLVISLVGIGGIGKSTLAKLAYNHPKVIAHFQKIMWVCVSDPFDQCKVAKAIIQELAPTHESLNNTTTTLQALLCIVRNLIKDKKFFLVLDDVWAKDVPKESQKWEPLKDALTHGAQGSRILVTTRNEEVAHMMGSTKTHIIGNLSVDDCWLIIRKIAFFDENIDQHKDLEPLGRQLADKCHGLPLAAKLIGGYMCNKRRKEQWEKVLKNSLWDLEDVEKGLLGPLLLSYYELSLAEKKCFLFCAIFPKDHEINRFELIIHWMAQGYIDIDSKRNMEMEDMAEEYFQKLAMRSFFQDFEEDKIDGRINSCKMHDIVHDFAQLLTKDVCFTIEGEEEVKIDFKRARQLSLIFRETFPEFVYEAKNLRFLNLDFISSPIVQPKLFDSLTCLRTLHLEGQSNLELPNEVEKLIHLRYLKLSCEEIKELPESICNLYNLQTLDVINCGALEKLPKGIGKLINLRHILLFGKYLPEGIGKLINLRYLALFGVFSDPRIKSFPKGIGRLTCLKTLAYFPVGKGEEICKLGELEHLNHIQGKIQIFGLSNVVDFGAIENTLKKKEDLRDLVLYFNTIEEDEEDEEETEAERRRKDVAILNALEPPPRLESLQIDFYKGTTMCPNWMMSKLTYLKTLLIIECPNLEQLPPLGKLPLLEELKIWSAPKIGKVGDEFLGIDIEEEELSESSKNNNNKDLVIFPNLKSLSFWGLGEWEEWSGMGGTVEEEEEKDNSGNAFVTNNTPKIKIMPLLHSLDLVGCGIKSLPDYLCNIPLKKLWITDFLNLEQLPPLGKLPLLEELLIRNAEMIGKVGDEFLGIDIEEEELSESSKDIIIFPNLKSLSFCGLGKWEEWSGMGGTMEEEEKDNSANAFVTNNTPKIKIMPLLHSLELQWCGNLKSLPDYLRNTPLLQELEICRCPILEQRCERGIGDYWPNISHIPNIRIGYIYVQRDGQLPESIDSEMHDDSDQMHVDAEEAGESSYSFCEICVERKDSDQMFKTESCVHSFCSDCIGKHVATKIQESITVVTCPGLDCKGVIELDACRAVLPKDVLDRWDKALCFRNTDDVVEVDKTEGSNHEKDDGAGFEADEQVEVNIDEGDF</sequence>
<evidence type="ECO:0000256" key="3">
    <source>
        <dbReference type="ARBA" id="ARBA00022737"/>
    </source>
</evidence>
<dbReference type="InterPro" id="IPR041118">
    <property type="entry name" value="Rx_N"/>
</dbReference>
<evidence type="ECO:0000256" key="6">
    <source>
        <dbReference type="ARBA" id="ARBA00022821"/>
    </source>
</evidence>
<feature type="domain" description="RING-type" evidence="10">
    <location>
        <begin position="1190"/>
        <end position="1235"/>
    </location>
</feature>